<evidence type="ECO:0000256" key="1">
    <source>
        <dbReference type="ARBA" id="ARBA00023157"/>
    </source>
</evidence>
<feature type="signal peptide" evidence="2">
    <location>
        <begin position="1"/>
        <end position="20"/>
    </location>
</feature>
<dbReference type="PROSITE" id="PS50189">
    <property type="entry name" value="NTR"/>
    <property type="match status" value="1"/>
</dbReference>
<dbReference type="Gene3D" id="2.40.50.120">
    <property type="match status" value="1"/>
</dbReference>
<protein>
    <submittedName>
        <fullName evidence="4">UPF0450 C17orf58 homolog isoform X1</fullName>
    </submittedName>
</protein>
<dbReference type="InterPro" id="IPR001134">
    <property type="entry name" value="Netrin_domain"/>
</dbReference>
<proteinExistence type="predicted"/>
<feature type="domain" description="NTR" evidence="3">
    <location>
        <begin position="234"/>
        <end position="333"/>
    </location>
</feature>
<dbReference type="EMBL" id="OW240916">
    <property type="protein sequence ID" value="CAH2291947.1"/>
    <property type="molecule type" value="Genomic_DNA"/>
</dbReference>
<dbReference type="Proteomes" id="UP001295444">
    <property type="component" value="Chromosome 05"/>
</dbReference>
<evidence type="ECO:0000313" key="5">
    <source>
        <dbReference type="Proteomes" id="UP001295444"/>
    </source>
</evidence>
<accession>A0AAD1S622</accession>
<dbReference type="AlphaFoldDB" id="A0AAD1S622"/>
<dbReference type="InterPro" id="IPR008993">
    <property type="entry name" value="TIMP-like_OB-fold"/>
</dbReference>
<sequence>MITAAVWILLSTALSQNTSGRTDLSQPNKSPLLLLPPAWNDTTSSHEPDLSLEIFRQRNQDRYAGRHLLFANQQRQTHNGKVVVQPDKKTKVKNCLDNNTGLRKPKLRRNCASPTATGVEAPLSPPNVYVNSQKLSQDQSKSEVSADSFNFHQINSRQDKILSDPQDMFTGGVTNAYNILDHDSNRPSKINQQRTGEGFRNYTKQSWITNRHPSSLLYQFSPFKKGSESKEKICLNECHKEKDERDSYCNSDFAVNGIVHNVETLSKGTHLLTLLVNSAGLYKMNRLYITPDGFFFRIKILAVDTLRCHKPCLDFKLGKQIFFKNRTETAVSI</sequence>
<organism evidence="4 5">
    <name type="scientific">Pelobates cultripes</name>
    <name type="common">Western spadefoot toad</name>
    <dbReference type="NCBI Taxonomy" id="61616"/>
    <lineage>
        <taxon>Eukaryota</taxon>
        <taxon>Metazoa</taxon>
        <taxon>Chordata</taxon>
        <taxon>Craniata</taxon>
        <taxon>Vertebrata</taxon>
        <taxon>Euteleostomi</taxon>
        <taxon>Amphibia</taxon>
        <taxon>Batrachia</taxon>
        <taxon>Anura</taxon>
        <taxon>Pelobatoidea</taxon>
        <taxon>Pelobatidae</taxon>
        <taxon>Pelobates</taxon>
    </lineage>
</organism>
<dbReference type="SUPFAM" id="SSF50242">
    <property type="entry name" value="TIMP-like"/>
    <property type="match status" value="1"/>
</dbReference>
<keyword evidence="1" id="KW-1015">Disulfide bond</keyword>
<keyword evidence="5" id="KW-1185">Reference proteome</keyword>
<gene>
    <name evidence="4" type="ORF">PECUL_23A012891</name>
</gene>
<evidence type="ECO:0000259" key="3">
    <source>
        <dbReference type="PROSITE" id="PS50189"/>
    </source>
</evidence>
<evidence type="ECO:0000313" key="4">
    <source>
        <dbReference type="EMBL" id="CAH2291947.1"/>
    </source>
</evidence>
<evidence type="ECO:0000256" key="2">
    <source>
        <dbReference type="SAM" id="SignalP"/>
    </source>
</evidence>
<keyword evidence="2" id="KW-0732">Signal</keyword>
<dbReference type="PANTHER" id="PTHR35967">
    <property type="entry name" value="UPF0450 PROTEIN C17ORF58"/>
    <property type="match status" value="1"/>
</dbReference>
<feature type="chain" id="PRO_5042244014" evidence="2">
    <location>
        <begin position="21"/>
        <end position="333"/>
    </location>
</feature>
<dbReference type="PANTHER" id="PTHR35967:SF1">
    <property type="entry name" value="UPF0450 PROTEIN C17ORF58"/>
    <property type="match status" value="1"/>
</dbReference>
<reference evidence="4" key="1">
    <citation type="submission" date="2022-03" db="EMBL/GenBank/DDBJ databases">
        <authorList>
            <person name="Alioto T."/>
            <person name="Alioto T."/>
            <person name="Gomez Garrido J."/>
        </authorList>
    </citation>
    <scope>NUCLEOTIDE SEQUENCE</scope>
</reference>
<name>A0AAD1S622_PELCU</name>